<feature type="compositionally biased region" description="Polar residues" evidence="1">
    <location>
        <begin position="1"/>
        <end position="16"/>
    </location>
</feature>
<dbReference type="EMBL" id="NHYD01003366">
    <property type="protein sequence ID" value="PPQ79744.1"/>
    <property type="molecule type" value="Genomic_DNA"/>
</dbReference>
<feature type="region of interest" description="Disordered" evidence="1">
    <location>
        <begin position="142"/>
        <end position="173"/>
    </location>
</feature>
<reference evidence="2 3" key="1">
    <citation type="journal article" date="2018" name="Evol. Lett.">
        <title>Horizontal gene cluster transfer increased hallucinogenic mushroom diversity.</title>
        <authorList>
            <person name="Reynolds H.T."/>
            <person name="Vijayakumar V."/>
            <person name="Gluck-Thaler E."/>
            <person name="Korotkin H.B."/>
            <person name="Matheny P.B."/>
            <person name="Slot J.C."/>
        </authorList>
    </citation>
    <scope>NUCLEOTIDE SEQUENCE [LARGE SCALE GENOMIC DNA]</scope>
    <source>
        <strain evidence="2 3">2631</strain>
    </source>
</reference>
<dbReference type="InParanoid" id="A0A409WMK1"/>
<organism evidence="2 3">
    <name type="scientific">Psilocybe cyanescens</name>
    <dbReference type="NCBI Taxonomy" id="93625"/>
    <lineage>
        <taxon>Eukaryota</taxon>
        <taxon>Fungi</taxon>
        <taxon>Dikarya</taxon>
        <taxon>Basidiomycota</taxon>
        <taxon>Agaricomycotina</taxon>
        <taxon>Agaricomycetes</taxon>
        <taxon>Agaricomycetidae</taxon>
        <taxon>Agaricales</taxon>
        <taxon>Agaricineae</taxon>
        <taxon>Strophariaceae</taxon>
        <taxon>Psilocybe</taxon>
    </lineage>
</organism>
<protein>
    <submittedName>
        <fullName evidence="2">Uncharacterized protein</fullName>
    </submittedName>
</protein>
<evidence type="ECO:0000313" key="2">
    <source>
        <dbReference type="EMBL" id="PPQ79744.1"/>
    </source>
</evidence>
<proteinExistence type="predicted"/>
<dbReference type="Proteomes" id="UP000283269">
    <property type="component" value="Unassembled WGS sequence"/>
</dbReference>
<dbReference type="AlphaFoldDB" id="A0A409WMK1"/>
<sequence length="279" mass="30603">MPQANDVNSKSASSGSKYLRGSDCDVNGAQPDLENRQGRQDKIRNGALPWFTGAKDFTITGRPVFTHIDGDYHVSHKVRRESRPYSHVYHPVPEDKRHAQSSYYTNLETPFGNHLSSGSGNIPDPAKDHFNGADGTFIVVRGPISESPLPSDQQSQENGRRTGSQAPSWPGNSSNNASICLITKMPDGSVTLLCPSKEVDHAQYTFQTPPIVSPVQPRTQGEIRVRAEPAASTFRSASPTVFPISQHSQENIEGTVTSSKMRNLLCFLSRKKRSPDTSK</sequence>
<keyword evidence="3" id="KW-1185">Reference proteome</keyword>
<feature type="compositionally biased region" description="Polar residues" evidence="1">
    <location>
        <begin position="148"/>
        <end position="173"/>
    </location>
</feature>
<feature type="region of interest" description="Disordered" evidence="1">
    <location>
        <begin position="1"/>
        <end position="41"/>
    </location>
</feature>
<evidence type="ECO:0000313" key="3">
    <source>
        <dbReference type="Proteomes" id="UP000283269"/>
    </source>
</evidence>
<evidence type="ECO:0000256" key="1">
    <source>
        <dbReference type="SAM" id="MobiDB-lite"/>
    </source>
</evidence>
<name>A0A409WMK1_PSICY</name>
<comment type="caution">
    <text evidence="2">The sequence shown here is derived from an EMBL/GenBank/DDBJ whole genome shotgun (WGS) entry which is preliminary data.</text>
</comment>
<accession>A0A409WMK1</accession>
<gene>
    <name evidence="2" type="ORF">CVT25_003308</name>
</gene>